<sequence>MGSLRDIFNPFFKTISIAGNGPVLVCRSFICFFLGFFVSAMCSAQPQGLFDSEEIIRITLSGELSGLITDRPEDPEYFPVQLSYSEANGNKISIPLKIKQRGNFRRLKGNCSFPPLLLNFAKKKTVKSIFEGQDKIKLVTPCRGDEYVLQEYYAYKLYNLVSPRSFRVRLLEVHLDDPGLRAKDRRPFYGFLLEEEDQMATRNNMIAIKRMLLRPEIMQRDDFLNMAVFNYLIGNTDWSVQYRQNIKLIAEDSLTLPVTVPYDFDHAGIVRAPYAHPAEELRLNSTLQRRYRGFCLEDMEDFEAVIAKYDSLKDDIYAVYTSSTLLDEKYVQRTLKYLDDFYATIRDPKKLRSEFQYPCQKNSTGNIVIKGMKN</sequence>
<dbReference type="RefSeq" id="WP_139064724.1">
    <property type="nucleotide sequence ID" value="NZ_CP040812.1"/>
</dbReference>
<name>A0A5B7X0G1_9FLAO</name>
<keyword evidence="2" id="KW-1185">Reference proteome</keyword>
<accession>A0A5B7X0G1</accession>
<evidence type="ECO:0000313" key="2">
    <source>
        <dbReference type="Proteomes" id="UP000309016"/>
    </source>
</evidence>
<proteinExistence type="predicted"/>
<protein>
    <submittedName>
        <fullName evidence="1">Uncharacterized protein</fullName>
    </submittedName>
</protein>
<dbReference type="AlphaFoldDB" id="A0A5B7X0G1"/>
<gene>
    <name evidence="1" type="ORF">FHG64_01350</name>
</gene>
<organism evidence="1 2">
    <name type="scientific">Antarcticibacterium flavum</name>
    <dbReference type="NCBI Taxonomy" id="2058175"/>
    <lineage>
        <taxon>Bacteria</taxon>
        <taxon>Pseudomonadati</taxon>
        <taxon>Bacteroidota</taxon>
        <taxon>Flavobacteriia</taxon>
        <taxon>Flavobacteriales</taxon>
        <taxon>Flavobacteriaceae</taxon>
        <taxon>Antarcticibacterium</taxon>
    </lineage>
</organism>
<reference evidence="1 2" key="1">
    <citation type="submission" date="2019-06" db="EMBL/GenBank/DDBJ databases">
        <title>Complete genome sequence of Antarcticibacterium flavum KCTC 52984T from an Antarctic marine sediment.</title>
        <authorList>
            <person name="Lee Y.M."/>
            <person name="Shin S.C."/>
        </authorList>
    </citation>
    <scope>NUCLEOTIDE SEQUENCE [LARGE SCALE GENOMIC DNA]</scope>
    <source>
        <strain evidence="1 2">KCTC 52984</strain>
    </source>
</reference>
<dbReference type="Proteomes" id="UP000309016">
    <property type="component" value="Chromosome"/>
</dbReference>
<evidence type="ECO:0000313" key="1">
    <source>
        <dbReference type="EMBL" id="QCY68148.1"/>
    </source>
</evidence>
<dbReference type="EMBL" id="CP040812">
    <property type="protein sequence ID" value="QCY68148.1"/>
    <property type="molecule type" value="Genomic_DNA"/>
</dbReference>
<dbReference type="OrthoDB" id="662693at2"/>
<dbReference type="KEGG" id="afla:FHG64_01350"/>